<dbReference type="EMBL" id="BBNR01000001">
    <property type="protein sequence ID" value="GAL65424.1"/>
    <property type="molecule type" value="Genomic_DNA"/>
</dbReference>
<dbReference type="STRING" id="504487.JCM19538_2006"/>
<protein>
    <submittedName>
        <fullName evidence="2">Uncharacterized protein</fullName>
    </submittedName>
</protein>
<dbReference type="Proteomes" id="UP000029641">
    <property type="component" value="Unassembled WGS sequence"/>
</dbReference>
<proteinExistence type="predicted"/>
<comment type="caution">
    <text evidence="2">The sequence shown here is derived from an EMBL/GenBank/DDBJ whole genome shotgun (WGS) entry which is preliminary data.</text>
</comment>
<organism evidence="2 4">
    <name type="scientific">Jejuia pallidilutea</name>
    <dbReference type="NCBI Taxonomy" id="504487"/>
    <lineage>
        <taxon>Bacteria</taxon>
        <taxon>Pseudomonadati</taxon>
        <taxon>Bacteroidota</taxon>
        <taxon>Flavobacteriia</taxon>
        <taxon>Flavobacteriales</taxon>
        <taxon>Flavobacteriaceae</taxon>
        <taxon>Jejuia</taxon>
    </lineage>
</organism>
<evidence type="ECO:0000313" key="2">
    <source>
        <dbReference type="EMBL" id="GAL69492.1"/>
    </source>
</evidence>
<evidence type="ECO:0000313" key="4">
    <source>
        <dbReference type="Proteomes" id="UP000029646"/>
    </source>
</evidence>
<accession>A0A090WQ22</accession>
<dbReference type="EMBL" id="BBNS01000001">
    <property type="protein sequence ID" value="GAL69492.1"/>
    <property type="molecule type" value="Genomic_DNA"/>
</dbReference>
<name>A0A090WQ22_9FLAO</name>
<reference evidence="5" key="1">
    <citation type="journal article" date="2014" name="Genome Announc.">
        <title>Draft Genome Sequence of Marine Flavobacterium Jejuia pallidilutea Strain 11shimoA1 and Pigmentation Mutants.</title>
        <authorList>
            <person name="Takatani N."/>
            <person name="Nakanishi M."/>
            <person name="Meirelles P."/>
            <person name="Mino S."/>
            <person name="Suda W."/>
            <person name="Oshima K."/>
            <person name="Hattori M."/>
            <person name="Ohkuma M."/>
            <person name="Hosokawa M."/>
            <person name="Miyashita K."/>
            <person name="Thompson F.L."/>
            <person name="Niwa A."/>
            <person name="Sawabe T."/>
            <person name="Sawabe T."/>
        </authorList>
    </citation>
    <scope>NUCLEOTIDE SEQUENCE [LARGE SCALE GENOMIC DNA]</scope>
    <source>
        <strain evidence="5">JCM 19538</strain>
    </source>
</reference>
<evidence type="ECO:0000313" key="1">
    <source>
        <dbReference type="EMBL" id="GAL65424.1"/>
    </source>
</evidence>
<evidence type="ECO:0000313" key="5">
    <source>
        <dbReference type="Proteomes" id="UP000030184"/>
    </source>
</evidence>
<gene>
    <name evidence="1" type="ORF">JCM19301_3884</name>
    <name evidence="2" type="ORF">JCM19302_4221</name>
    <name evidence="3" type="ORF">JCM19538_2006</name>
</gene>
<dbReference type="Proteomes" id="UP000029646">
    <property type="component" value="Unassembled WGS sequence"/>
</dbReference>
<dbReference type="EMBL" id="BBNY01000005">
    <property type="protein sequence ID" value="GAL89017.1"/>
    <property type="molecule type" value="Genomic_DNA"/>
</dbReference>
<sequence length="39" mass="4338">MLITILDVLELTFNGNKQLEHSIFGISDSLAFKGAKLEM</sequence>
<evidence type="ECO:0000313" key="3">
    <source>
        <dbReference type="EMBL" id="GAL89017.1"/>
    </source>
</evidence>
<dbReference type="AlphaFoldDB" id="A0A090WQ22"/>
<dbReference type="Proteomes" id="UP000030184">
    <property type="component" value="Unassembled WGS sequence"/>
</dbReference>
<keyword evidence="5" id="KW-1185">Reference proteome</keyword>